<feature type="compositionally biased region" description="Acidic residues" evidence="1">
    <location>
        <begin position="142"/>
        <end position="160"/>
    </location>
</feature>
<dbReference type="EMBL" id="JAULSW010000006">
    <property type="protein sequence ID" value="KAK3377443.1"/>
    <property type="molecule type" value="Genomic_DNA"/>
</dbReference>
<dbReference type="AlphaFoldDB" id="A0AAE0NBP8"/>
<accession>A0AAE0NBP8</accession>
<gene>
    <name evidence="2" type="ORF">B0H63DRAFT_451329</name>
</gene>
<reference evidence="2" key="1">
    <citation type="journal article" date="2023" name="Mol. Phylogenet. Evol.">
        <title>Genome-scale phylogeny and comparative genomics of the fungal order Sordariales.</title>
        <authorList>
            <person name="Hensen N."/>
            <person name="Bonometti L."/>
            <person name="Westerberg I."/>
            <person name="Brannstrom I.O."/>
            <person name="Guillou S."/>
            <person name="Cros-Aarteil S."/>
            <person name="Calhoun S."/>
            <person name="Haridas S."/>
            <person name="Kuo A."/>
            <person name="Mondo S."/>
            <person name="Pangilinan J."/>
            <person name="Riley R."/>
            <person name="LaButti K."/>
            <person name="Andreopoulos B."/>
            <person name="Lipzen A."/>
            <person name="Chen C."/>
            <person name="Yan M."/>
            <person name="Daum C."/>
            <person name="Ng V."/>
            <person name="Clum A."/>
            <person name="Steindorff A."/>
            <person name="Ohm R.A."/>
            <person name="Martin F."/>
            <person name="Silar P."/>
            <person name="Natvig D.O."/>
            <person name="Lalanne C."/>
            <person name="Gautier V."/>
            <person name="Ament-Velasquez S.L."/>
            <person name="Kruys A."/>
            <person name="Hutchinson M.I."/>
            <person name="Powell A.J."/>
            <person name="Barry K."/>
            <person name="Miller A.N."/>
            <person name="Grigoriev I.V."/>
            <person name="Debuchy R."/>
            <person name="Gladieux P."/>
            <person name="Hiltunen Thoren M."/>
            <person name="Johannesson H."/>
        </authorList>
    </citation>
    <scope>NUCLEOTIDE SEQUENCE</scope>
    <source>
        <strain evidence="2">CBS 232.78</strain>
    </source>
</reference>
<comment type="caution">
    <text evidence="2">The sequence shown here is derived from an EMBL/GenBank/DDBJ whole genome shotgun (WGS) entry which is preliminary data.</text>
</comment>
<evidence type="ECO:0000313" key="3">
    <source>
        <dbReference type="Proteomes" id="UP001285441"/>
    </source>
</evidence>
<name>A0AAE0NBP8_9PEZI</name>
<keyword evidence="3" id="KW-1185">Reference proteome</keyword>
<feature type="region of interest" description="Disordered" evidence="1">
    <location>
        <begin position="129"/>
        <end position="178"/>
    </location>
</feature>
<evidence type="ECO:0000313" key="2">
    <source>
        <dbReference type="EMBL" id="KAK3377443.1"/>
    </source>
</evidence>
<proteinExistence type="predicted"/>
<reference evidence="2" key="2">
    <citation type="submission" date="2023-06" db="EMBL/GenBank/DDBJ databases">
        <authorList>
            <consortium name="Lawrence Berkeley National Laboratory"/>
            <person name="Haridas S."/>
            <person name="Hensen N."/>
            <person name="Bonometti L."/>
            <person name="Westerberg I."/>
            <person name="Brannstrom I.O."/>
            <person name="Guillou S."/>
            <person name="Cros-Aarteil S."/>
            <person name="Calhoun S."/>
            <person name="Kuo A."/>
            <person name="Mondo S."/>
            <person name="Pangilinan J."/>
            <person name="Riley R."/>
            <person name="LaButti K."/>
            <person name="Andreopoulos B."/>
            <person name="Lipzen A."/>
            <person name="Chen C."/>
            <person name="Yanf M."/>
            <person name="Daum C."/>
            <person name="Ng V."/>
            <person name="Clum A."/>
            <person name="Steindorff A."/>
            <person name="Ohm R."/>
            <person name="Martin F."/>
            <person name="Silar P."/>
            <person name="Natvig D."/>
            <person name="Lalanne C."/>
            <person name="Gautier V."/>
            <person name="Ament-velasquez S.L."/>
            <person name="Kruys A."/>
            <person name="Hutchinson M.I."/>
            <person name="Powell A.J."/>
            <person name="Barry K."/>
            <person name="Miller A.N."/>
            <person name="Grigoriev I.V."/>
            <person name="Debuchy R."/>
            <person name="Gladieux P."/>
            <person name="Thoren M.H."/>
            <person name="Johannesson H."/>
        </authorList>
    </citation>
    <scope>NUCLEOTIDE SEQUENCE</scope>
    <source>
        <strain evidence="2">CBS 232.78</strain>
    </source>
</reference>
<feature type="compositionally biased region" description="Polar residues" evidence="1">
    <location>
        <begin position="166"/>
        <end position="178"/>
    </location>
</feature>
<sequence length="178" mass="20092">MNPAQEILEYSKHYSNVYSNELPSRTGLLSAEEKEFMEKQANSSISDMVAACQAKLNLGLEYFYAVQQQLMSTQQAWAAIIAEKERYNTVGWQAGTADFTRALHTCLYMVPKRSNMGLLGPFHRGGLDALSSVDGDDQRDGDCEEDEQNDASRGEEEEQLMYEPRGTQNLEDFQVFNP</sequence>
<dbReference type="Proteomes" id="UP001285441">
    <property type="component" value="Unassembled WGS sequence"/>
</dbReference>
<organism evidence="2 3">
    <name type="scientific">Podospora didyma</name>
    <dbReference type="NCBI Taxonomy" id="330526"/>
    <lineage>
        <taxon>Eukaryota</taxon>
        <taxon>Fungi</taxon>
        <taxon>Dikarya</taxon>
        <taxon>Ascomycota</taxon>
        <taxon>Pezizomycotina</taxon>
        <taxon>Sordariomycetes</taxon>
        <taxon>Sordariomycetidae</taxon>
        <taxon>Sordariales</taxon>
        <taxon>Podosporaceae</taxon>
        <taxon>Podospora</taxon>
    </lineage>
</organism>
<evidence type="ECO:0000256" key="1">
    <source>
        <dbReference type="SAM" id="MobiDB-lite"/>
    </source>
</evidence>
<protein>
    <submittedName>
        <fullName evidence="2">Uncharacterized protein</fullName>
    </submittedName>
</protein>